<feature type="compositionally biased region" description="Acidic residues" evidence="1">
    <location>
        <begin position="114"/>
        <end position="131"/>
    </location>
</feature>
<feature type="region of interest" description="Disordered" evidence="1">
    <location>
        <begin position="426"/>
        <end position="447"/>
    </location>
</feature>
<dbReference type="OrthoDB" id="2405722at2759"/>
<feature type="compositionally biased region" description="Polar residues" evidence="1">
    <location>
        <begin position="278"/>
        <end position="291"/>
    </location>
</feature>
<feature type="domain" description="Transcriptional regulatory protein RXT2 N-terminal" evidence="2">
    <location>
        <begin position="63"/>
        <end position="198"/>
    </location>
</feature>
<evidence type="ECO:0000256" key="1">
    <source>
        <dbReference type="SAM" id="MobiDB-lite"/>
    </source>
</evidence>
<dbReference type="InterPro" id="IPR013904">
    <property type="entry name" value="RXT2_N"/>
</dbReference>
<proteinExistence type="predicted"/>
<feature type="compositionally biased region" description="Polar residues" evidence="1">
    <location>
        <begin position="221"/>
        <end position="233"/>
    </location>
</feature>
<protein>
    <recommendedName>
        <fullName evidence="2">Transcriptional regulatory protein RXT2 N-terminal domain-containing protein</fullName>
    </recommendedName>
</protein>
<feature type="region of interest" description="Disordered" evidence="1">
    <location>
        <begin position="110"/>
        <end position="131"/>
    </location>
</feature>
<dbReference type="FunCoup" id="A0A3N4M6L6">
    <property type="interactions" value="121"/>
</dbReference>
<dbReference type="AlphaFoldDB" id="A0A3N4M6L6"/>
<organism evidence="3 4">
    <name type="scientific">Terfezia boudieri ATCC MYA-4762</name>
    <dbReference type="NCBI Taxonomy" id="1051890"/>
    <lineage>
        <taxon>Eukaryota</taxon>
        <taxon>Fungi</taxon>
        <taxon>Dikarya</taxon>
        <taxon>Ascomycota</taxon>
        <taxon>Pezizomycotina</taxon>
        <taxon>Pezizomycetes</taxon>
        <taxon>Pezizales</taxon>
        <taxon>Pezizaceae</taxon>
        <taxon>Terfezia</taxon>
    </lineage>
</organism>
<dbReference type="InParanoid" id="A0A3N4M6L6"/>
<dbReference type="EMBL" id="ML121536">
    <property type="protein sequence ID" value="RPB25745.1"/>
    <property type="molecule type" value="Genomic_DNA"/>
</dbReference>
<dbReference type="PANTHER" id="PTHR28232:SF1">
    <property type="entry name" value="TRANSCRIPTIONAL REGULATORY PROTEIN RXT2"/>
    <property type="match status" value="1"/>
</dbReference>
<sequence>MAERAALLELVTLTLPHRTCDLGEAQYMSSFADLLPLGFRNFKAALKRKGDESESDDSIAYPSNRGRKLKRRARYVREGQLDAPTGPKVYKEKVEYGGAQRYIIHRYKRRRREEDEEVESNEDSEETIEEDDPFDQVDIEKILAPINHPADLPSHPTLSRPYTSRIIDQLCQQALEIMQPEHEHTIAIKNLLTTFLGDDEFASLGKLEQPEMPEFIRQAQEAANQQKSMTNGTSKEKEVNGIDNNTAESPQGAPKVSEDGKSKDAMRLDTEEEHEDNTNLPAQTRMTTRSLQQQQQQEAASPPPPEPASPRLDIDPFFFPPAYAVDRDFGIPANEAEETRRLLLAAVQRQEEFMRGLNKVYSGLLQAKHKKQDVWRWCRAMEGVRQYHASKTERDISEITEEEMAVGLPNNEDWYDKEEWKLDAPLVKGKEEEEEEEKTKKTRGRRA</sequence>
<feature type="compositionally biased region" description="Basic and acidic residues" evidence="1">
    <location>
        <begin position="256"/>
        <end position="269"/>
    </location>
</feature>
<dbReference type="Pfam" id="PF08595">
    <property type="entry name" value="RXT2_N"/>
    <property type="match status" value="1"/>
</dbReference>
<name>A0A3N4M6L6_9PEZI</name>
<dbReference type="STRING" id="1051890.A0A3N4M6L6"/>
<evidence type="ECO:0000259" key="2">
    <source>
        <dbReference type="Pfam" id="PF08595"/>
    </source>
</evidence>
<gene>
    <name evidence="3" type="ORF">L211DRAFT_847546</name>
</gene>
<accession>A0A3N4M6L6</accession>
<reference evidence="3 4" key="1">
    <citation type="journal article" date="2018" name="Nat. Ecol. Evol.">
        <title>Pezizomycetes genomes reveal the molecular basis of ectomycorrhizal truffle lifestyle.</title>
        <authorList>
            <person name="Murat C."/>
            <person name="Payen T."/>
            <person name="Noel B."/>
            <person name="Kuo A."/>
            <person name="Morin E."/>
            <person name="Chen J."/>
            <person name="Kohler A."/>
            <person name="Krizsan K."/>
            <person name="Balestrini R."/>
            <person name="Da Silva C."/>
            <person name="Montanini B."/>
            <person name="Hainaut M."/>
            <person name="Levati E."/>
            <person name="Barry K.W."/>
            <person name="Belfiori B."/>
            <person name="Cichocki N."/>
            <person name="Clum A."/>
            <person name="Dockter R.B."/>
            <person name="Fauchery L."/>
            <person name="Guy J."/>
            <person name="Iotti M."/>
            <person name="Le Tacon F."/>
            <person name="Lindquist E.A."/>
            <person name="Lipzen A."/>
            <person name="Malagnac F."/>
            <person name="Mello A."/>
            <person name="Molinier V."/>
            <person name="Miyauchi S."/>
            <person name="Poulain J."/>
            <person name="Riccioni C."/>
            <person name="Rubini A."/>
            <person name="Sitrit Y."/>
            <person name="Splivallo R."/>
            <person name="Traeger S."/>
            <person name="Wang M."/>
            <person name="Zifcakova L."/>
            <person name="Wipf D."/>
            <person name="Zambonelli A."/>
            <person name="Paolocci F."/>
            <person name="Nowrousian M."/>
            <person name="Ottonello S."/>
            <person name="Baldrian P."/>
            <person name="Spatafora J.W."/>
            <person name="Henrissat B."/>
            <person name="Nagy L.G."/>
            <person name="Aury J.M."/>
            <person name="Wincker P."/>
            <person name="Grigoriev I.V."/>
            <person name="Bonfante P."/>
            <person name="Martin F.M."/>
        </authorList>
    </citation>
    <scope>NUCLEOTIDE SEQUENCE [LARGE SCALE GENOMIC DNA]</scope>
    <source>
        <strain evidence="3 4">ATCC MYA-4762</strain>
    </source>
</reference>
<feature type="region of interest" description="Disordered" evidence="1">
    <location>
        <begin position="220"/>
        <end position="314"/>
    </location>
</feature>
<dbReference type="PANTHER" id="PTHR28232">
    <property type="entry name" value="TRANSCRIPTIONAL REGULATORY PROTEIN RXT2"/>
    <property type="match status" value="1"/>
</dbReference>
<dbReference type="Proteomes" id="UP000267821">
    <property type="component" value="Unassembled WGS sequence"/>
</dbReference>
<dbReference type="GO" id="GO:0005829">
    <property type="term" value="C:cytosol"/>
    <property type="evidence" value="ECO:0007669"/>
    <property type="project" value="TreeGrafter"/>
</dbReference>
<dbReference type="InterPro" id="IPR039602">
    <property type="entry name" value="Rxt2"/>
</dbReference>
<keyword evidence="4" id="KW-1185">Reference proteome</keyword>
<evidence type="ECO:0000313" key="4">
    <source>
        <dbReference type="Proteomes" id="UP000267821"/>
    </source>
</evidence>
<dbReference type="GO" id="GO:0033698">
    <property type="term" value="C:Rpd3L complex"/>
    <property type="evidence" value="ECO:0007669"/>
    <property type="project" value="TreeGrafter"/>
</dbReference>
<evidence type="ECO:0000313" key="3">
    <source>
        <dbReference type="EMBL" id="RPB25745.1"/>
    </source>
</evidence>